<dbReference type="PROSITE" id="PS50160">
    <property type="entry name" value="DNA_LIGASE_A3"/>
    <property type="match status" value="1"/>
</dbReference>
<dbReference type="EC" id="6.5.1.1" evidence="2"/>
<protein>
    <recommendedName>
        <fullName evidence="2">DNA ligase (ATP)</fullName>
        <ecNumber evidence="2">6.5.1.1</ecNumber>
    </recommendedName>
    <alternativeName>
        <fullName evidence="19">NHEJ DNA polymerase</fullName>
    </alternativeName>
</protein>
<dbReference type="Gene3D" id="3.30.470.30">
    <property type="entry name" value="DNA ligase/mRNA capping enzyme"/>
    <property type="match status" value="1"/>
</dbReference>
<keyword evidence="13" id="KW-0239">DNA-directed DNA polymerase</keyword>
<keyword evidence="10" id="KW-0378">Hydrolase</keyword>
<evidence type="ECO:0000256" key="17">
    <source>
        <dbReference type="ARBA" id="ARBA00023211"/>
    </source>
</evidence>
<keyword evidence="6" id="KW-0540">Nuclease</keyword>
<dbReference type="InterPro" id="IPR014145">
    <property type="entry name" value="LigD_pol_dom"/>
</dbReference>
<evidence type="ECO:0000256" key="6">
    <source>
        <dbReference type="ARBA" id="ARBA00022722"/>
    </source>
</evidence>
<keyword evidence="9" id="KW-0227">DNA damage</keyword>
<reference evidence="23 24" key="1">
    <citation type="submission" date="2024-03" db="EMBL/GenBank/DDBJ databases">
        <title>Chitinophaga caseinilytica sp. nov., a casein hydrolysing bacterium isolated from forest soil.</title>
        <authorList>
            <person name="Lee D.S."/>
            <person name="Han D.M."/>
            <person name="Baek J.H."/>
            <person name="Choi D.G."/>
            <person name="Jeon J.H."/>
            <person name="Jeon C.O."/>
        </authorList>
    </citation>
    <scope>NUCLEOTIDE SEQUENCE [LARGE SCALE GENOMIC DNA]</scope>
    <source>
        <strain evidence="23 24">KACC 19118</strain>
    </source>
</reference>
<evidence type="ECO:0000256" key="18">
    <source>
        <dbReference type="ARBA" id="ARBA00023268"/>
    </source>
</evidence>
<keyword evidence="15" id="KW-0233">DNA recombination</keyword>
<evidence type="ECO:0000256" key="7">
    <source>
        <dbReference type="ARBA" id="ARBA00022723"/>
    </source>
</evidence>
<evidence type="ECO:0000256" key="5">
    <source>
        <dbReference type="ARBA" id="ARBA00022695"/>
    </source>
</evidence>
<sequence length="635" mass="71500">MKEFYKPMLATLVDAPFDRPGWIFENKWDGYRAIANVKNGKAELYSRNKLSFNKVYDPIVKAVERIPHNVVLDGEVIIRSTRDKSDFQALQHFKTTRKGNLTYAVFDLLYLDGHPLEELTLLERKALLRQIVDQLNDPAVIFSGHVEGKGIQHFEKAKKAGWEGVIAKNGESTYAAGARSLNWLKVKVLNRQEAIICGFTAPRGSRKNIGALILGVYDNGSLQYIGHCGGGFNDAGLKDMHARLQPLVTSTSPFKEKIKTNMPVTWLKPQLVCEVKFSEWTNDGHLRQPIFIALRDDKPAKSVVRETPRHAPASKPADMKATAKKASTAKTAPENDREIKLNGKTVSLTNQQKIYWPKEKITKGQLVDYYLSVADVILPHLKDRPLSLNRFPNGIAGPSFYQKDLDLKTVPSWLKTAQIWSESSDREIDYLVCNNEATLAWMVNLGCIEINPWLSRLKKPDHPDYIVIDLDPNDIGFVHVVETALAVRKLLESRNIHSFVKTSGSRGMHICIPTGAKHDFDTCKLFAEYLAQEVNAMLPETTSVERTKSKRMKKVYIDFLQNRRGQTIASAYSVRPKPGATVSAPLEWKEVTKKLKMEDFHMGNIGKRLDKKGDLWAGILTAKNDLKAILKVAGE</sequence>
<gene>
    <name evidence="23" type="primary">ligD</name>
    <name evidence="23" type="ORF">WJU22_05490</name>
</gene>
<keyword evidence="11" id="KW-0269">Exonuclease</keyword>
<organism evidence="23 24">
    <name type="scientific">Chitinophaga caseinilytica</name>
    <dbReference type="NCBI Taxonomy" id="2267521"/>
    <lineage>
        <taxon>Bacteria</taxon>
        <taxon>Pseudomonadati</taxon>
        <taxon>Bacteroidota</taxon>
        <taxon>Chitinophagia</taxon>
        <taxon>Chitinophagales</taxon>
        <taxon>Chitinophagaceae</taxon>
        <taxon>Chitinophaga</taxon>
    </lineage>
</organism>
<dbReference type="GO" id="GO:0003910">
    <property type="term" value="F:DNA ligase (ATP) activity"/>
    <property type="evidence" value="ECO:0007669"/>
    <property type="project" value="UniProtKB-EC"/>
</dbReference>
<dbReference type="CDD" id="cd07971">
    <property type="entry name" value="OBF_DNA_ligase_LigD"/>
    <property type="match status" value="1"/>
</dbReference>
<dbReference type="Pfam" id="PF01068">
    <property type="entry name" value="DNA_ligase_A_M"/>
    <property type="match status" value="1"/>
</dbReference>
<feature type="domain" description="ATP-dependent DNA ligase family profile" evidence="22">
    <location>
        <begin position="94"/>
        <end position="187"/>
    </location>
</feature>
<dbReference type="Gene3D" id="3.90.920.10">
    <property type="entry name" value="DNA primase, PRIM domain"/>
    <property type="match status" value="1"/>
</dbReference>
<comment type="cofactor">
    <cofactor evidence="1">
        <name>Mn(2+)</name>
        <dbReference type="ChEBI" id="CHEBI:29035"/>
    </cofactor>
</comment>
<dbReference type="InterPro" id="IPR012309">
    <property type="entry name" value="DNA_ligase_ATP-dep_C"/>
</dbReference>
<dbReference type="Proteomes" id="UP001449657">
    <property type="component" value="Chromosome"/>
</dbReference>
<keyword evidence="14" id="KW-0238">DNA-binding</keyword>
<dbReference type="Pfam" id="PF21686">
    <property type="entry name" value="LigD_Prim-Pol"/>
    <property type="match status" value="1"/>
</dbReference>
<evidence type="ECO:0000313" key="23">
    <source>
        <dbReference type="EMBL" id="WZN47628.1"/>
    </source>
</evidence>
<dbReference type="Gene3D" id="2.40.50.140">
    <property type="entry name" value="Nucleic acid-binding proteins"/>
    <property type="match status" value="1"/>
</dbReference>
<dbReference type="PANTHER" id="PTHR42705:SF2">
    <property type="entry name" value="BIFUNCTIONAL NON-HOMOLOGOUS END JOINING PROTEIN LIGD"/>
    <property type="match status" value="1"/>
</dbReference>
<dbReference type="RefSeq" id="WP_341842255.1">
    <property type="nucleotide sequence ID" value="NZ_CP150096.1"/>
</dbReference>
<keyword evidence="8" id="KW-0547">Nucleotide-binding</keyword>
<evidence type="ECO:0000256" key="13">
    <source>
        <dbReference type="ARBA" id="ARBA00022932"/>
    </source>
</evidence>
<name>A0ABZ2Z7T3_9BACT</name>
<evidence type="ECO:0000259" key="22">
    <source>
        <dbReference type="PROSITE" id="PS50160"/>
    </source>
</evidence>
<evidence type="ECO:0000313" key="24">
    <source>
        <dbReference type="Proteomes" id="UP001449657"/>
    </source>
</evidence>
<dbReference type="InterPro" id="IPR014146">
    <property type="entry name" value="LigD_ligase_dom"/>
</dbReference>
<keyword evidence="18" id="KW-0511">Multifunctional enzyme</keyword>
<dbReference type="NCBIfam" id="TIGR02779">
    <property type="entry name" value="NHEJ_ligase_lig"/>
    <property type="match status" value="1"/>
</dbReference>
<keyword evidence="7" id="KW-0479">Metal-binding</keyword>
<evidence type="ECO:0000256" key="2">
    <source>
        <dbReference type="ARBA" id="ARBA00012727"/>
    </source>
</evidence>
<evidence type="ECO:0000256" key="15">
    <source>
        <dbReference type="ARBA" id="ARBA00023172"/>
    </source>
</evidence>
<evidence type="ECO:0000256" key="19">
    <source>
        <dbReference type="ARBA" id="ARBA00029943"/>
    </source>
</evidence>
<evidence type="ECO:0000256" key="12">
    <source>
        <dbReference type="ARBA" id="ARBA00022840"/>
    </source>
</evidence>
<keyword evidence="17" id="KW-0464">Manganese</keyword>
<evidence type="ECO:0000256" key="1">
    <source>
        <dbReference type="ARBA" id="ARBA00001936"/>
    </source>
</evidence>
<keyword evidence="5" id="KW-0548">Nucleotidyltransferase</keyword>
<dbReference type="CDD" id="cd04865">
    <property type="entry name" value="LigD_Pol_like_2"/>
    <property type="match status" value="1"/>
</dbReference>
<evidence type="ECO:0000256" key="9">
    <source>
        <dbReference type="ARBA" id="ARBA00022763"/>
    </source>
</evidence>
<dbReference type="InterPro" id="IPR012310">
    <property type="entry name" value="DNA_ligase_ATP-dep_cent"/>
</dbReference>
<dbReference type="NCBIfam" id="TIGR02778">
    <property type="entry name" value="ligD_pol"/>
    <property type="match status" value="1"/>
</dbReference>
<feature type="region of interest" description="Disordered" evidence="21">
    <location>
        <begin position="301"/>
        <end position="336"/>
    </location>
</feature>
<evidence type="ECO:0000256" key="16">
    <source>
        <dbReference type="ARBA" id="ARBA00023204"/>
    </source>
</evidence>
<dbReference type="Pfam" id="PF04679">
    <property type="entry name" value="DNA_ligase_A_C"/>
    <property type="match status" value="1"/>
</dbReference>
<dbReference type="InterPro" id="IPR052171">
    <property type="entry name" value="NHEJ_LigD"/>
</dbReference>
<keyword evidence="12" id="KW-0067">ATP-binding</keyword>
<proteinExistence type="predicted"/>
<evidence type="ECO:0000256" key="11">
    <source>
        <dbReference type="ARBA" id="ARBA00022839"/>
    </source>
</evidence>
<dbReference type="SUPFAM" id="SSF56091">
    <property type="entry name" value="DNA ligase/mRNA capping enzyme, catalytic domain"/>
    <property type="match status" value="1"/>
</dbReference>
<evidence type="ECO:0000256" key="8">
    <source>
        <dbReference type="ARBA" id="ARBA00022741"/>
    </source>
</evidence>
<dbReference type="EMBL" id="CP150096">
    <property type="protein sequence ID" value="WZN47628.1"/>
    <property type="molecule type" value="Genomic_DNA"/>
</dbReference>
<dbReference type="Gene3D" id="3.30.1490.70">
    <property type="match status" value="1"/>
</dbReference>
<keyword evidence="3 23" id="KW-0436">Ligase</keyword>
<keyword evidence="24" id="KW-1185">Reference proteome</keyword>
<dbReference type="NCBIfam" id="TIGR02776">
    <property type="entry name" value="NHEJ_ligase_prk"/>
    <property type="match status" value="1"/>
</dbReference>
<evidence type="ECO:0000256" key="4">
    <source>
        <dbReference type="ARBA" id="ARBA00022679"/>
    </source>
</evidence>
<dbReference type="SUPFAM" id="SSF50249">
    <property type="entry name" value="Nucleic acid-binding proteins"/>
    <property type="match status" value="1"/>
</dbReference>
<keyword evidence="16" id="KW-0234">DNA repair</keyword>
<comment type="catalytic activity">
    <reaction evidence="20">
        <text>ATP + (deoxyribonucleotide)n-3'-hydroxyl + 5'-phospho-(deoxyribonucleotide)m = (deoxyribonucleotide)n+m + AMP + diphosphate.</text>
        <dbReference type="EC" id="6.5.1.1"/>
    </reaction>
</comment>
<dbReference type="InterPro" id="IPR014143">
    <property type="entry name" value="NHEJ_ligase_prk"/>
</dbReference>
<dbReference type="PANTHER" id="PTHR42705">
    <property type="entry name" value="BIFUNCTIONAL NON-HOMOLOGOUS END JOINING PROTEIN LIGD"/>
    <property type="match status" value="1"/>
</dbReference>
<evidence type="ECO:0000256" key="20">
    <source>
        <dbReference type="ARBA" id="ARBA00034003"/>
    </source>
</evidence>
<evidence type="ECO:0000256" key="21">
    <source>
        <dbReference type="SAM" id="MobiDB-lite"/>
    </source>
</evidence>
<dbReference type="InterPro" id="IPR012340">
    <property type="entry name" value="NA-bd_OB-fold"/>
</dbReference>
<evidence type="ECO:0000256" key="14">
    <source>
        <dbReference type="ARBA" id="ARBA00023125"/>
    </source>
</evidence>
<dbReference type="CDD" id="cd07906">
    <property type="entry name" value="Adenylation_DNA_ligase_LigD_LigC"/>
    <property type="match status" value="1"/>
</dbReference>
<evidence type="ECO:0000256" key="3">
    <source>
        <dbReference type="ARBA" id="ARBA00022598"/>
    </source>
</evidence>
<accession>A0ABZ2Z7T3</accession>
<evidence type="ECO:0000256" key="10">
    <source>
        <dbReference type="ARBA" id="ARBA00022801"/>
    </source>
</evidence>
<keyword evidence="4" id="KW-0808">Transferase</keyword>